<accession>A0ABY8RXW6</accession>
<protein>
    <recommendedName>
        <fullName evidence="3">SnoaL-like domain-containing protein</fullName>
    </recommendedName>
</protein>
<reference evidence="1 2" key="1">
    <citation type="journal article" date="2023" name="Syst. Appl. Microbiol.">
        <title>Agrobacterium cucumeris sp. nov. isolated from crazy roots on cucumber (Cucumis sativus).</title>
        <authorList>
            <person name="Warabieda M."/>
            <person name="Kuzmanovic N."/>
            <person name="Trzcinski P."/>
            <person name="Pulawska J."/>
        </authorList>
    </citation>
    <scope>NUCLEOTIDE SEQUENCE [LARGE SCALE GENOMIC DNA]</scope>
    <source>
        <strain evidence="1 2">O132</strain>
    </source>
</reference>
<proteinExistence type="predicted"/>
<dbReference type="SUPFAM" id="SSF54427">
    <property type="entry name" value="NTF2-like"/>
    <property type="match status" value="2"/>
</dbReference>
<dbReference type="Proteomes" id="UP001225611">
    <property type="component" value="Plasmid pO132a"/>
</dbReference>
<name>A0ABY8RXW6_9HYPH</name>
<geneLocation type="plasmid" evidence="1 2">
    <name>pO132a</name>
</geneLocation>
<dbReference type="PANTHER" id="PTHR38436:SF1">
    <property type="entry name" value="ESTER CYCLASE"/>
    <property type="match status" value="1"/>
</dbReference>
<dbReference type="InterPro" id="IPR032710">
    <property type="entry name" value="NTF2-like_dom_sf"/>
</dbReference>
<organism evidence="1 2">
    <name type="scientific">Agrobacterium cucumeris</name>
    <dbReference type="NCBI Taxonomy" id="2862866"/>
    <lineage>
        <taxon>Bacteria</taxon>
        <taxon>Pseudomonadati</taxon>
        <taxon>Pseudomonadota</taxon>
        <taxon>Alphaproteobacteria</taxon>
        <taxon>Hyphomicrobiales</taxon>
        <taxon>Rhizobiaceae</taxon>
        <taxon>Rhizobium/Agrobacterium group</taxon>
        <taxon>Agrobacterium</taxon>
    </lineage>
</organism>
<dbReference type="EMBL" id="CP080389">
    <property type="protein sequence ID" value="WHO11869.1"/>
    <property type="molecule type" value="Genomic_DNA"/>
</dbReference>
<keyword evidence="1" id="KW-0614">Plasmid</keyword>
<evidence type="ECO:0000313" key="2">
    <source>
        <dbReference type="Proteomes" id="UP001225611"/>
    </source>
</evidence>
<dbReference type="PANTHER" id="PTHR38436">
    <property type="entry name" value="POLYKETIDE CYCLASE SNOAL-LIKE DOMAIN"/>
    <property type="match status" value="1"/>
</dbReference>
<keyword evidence="2" id="KW-1185">Reference proteome</keyword>
<gene>
    <name evidence="1" type="ORF">KZ699_24645</name>
</gene>
<evidence type="ECO:0000313" key="1">
    <source>
        <dbReference type="EMBL" id="WHO11869.1"/>
    </source>
</evidence>
<dbReference type="Gene3D" id="3.10.450.50">
    <property type="match status" value="2"/>
</dbReference>
<evidence type="ECO:0008006" key="3">
    <source>
        <dbReference type="Google" id="ProtNLM"/>
    </source>
</evidence>
<sequence length="253" mass="27779">MTTQEKQVFDLLKAIETGAAEPVGVINPEKYIQHNLGAADGLKGFGDLLAALPKGAAKVSTVRVFQDGDFVFAHSDYDFFGPKIGFDIFRFEDGKIVEHWDNLQQTAGPNQSGRTMIDGPTEARDLDKTEANKTLVASFVDEILVNGRTQKLSDYFDGDNYVQHNPQIGDGLSGLGAALKAMADAGITMKYDRVYKVLGKGDFVLTVSEGTFAGKLTSFYDLFRVQNGKIAEHWDTIETIPAKAEWKNQNGKF</sequence>
<dbReference type="InterPro" id="IPR009959">
    <property type="entry name" value="Cyclase_SnoaL-like"/>
</dbReference>